<evidence type="ECO:0000313" key="17">
    <source>
        <dbReference type="Proteomes" id="UP000014760"/>
    </source>
</evidence>
<evidence type="ECO:0000256" key="8">
    <source>
        <dbReference type="ARBA" id="ARBA00023212"/>
    </source>
</evidence>
<evidence type="ECO:0000256" key="7">
    <source>
        <dbReference type="ARBA" id="ARBA00023136"/>
    </source>
</evidence>
<proteinExistence type="inferred from homology"/>
<organism evidence="15">
    <name type="scientific">Capitella teleta</name>
    <name type="common">Polychaete worm</name>
    <dbReference type="NCBI Taxonomy" id="283909"/>
    <lineage>
        <taxon>Eukaryota</taxon>
        <taxon>Metazoa</taxon>
        <taxon>Spiralia</taxon>
        <taxon>Lophotrochozoa</taxon>
        <taxon>Annelida</taxon>
        <taxon>Polychaeta</taxon>
        <taxon>Sedentaria</taxon>
        <taxon>Scolecida</taxon>
        <taxon>Capitellidae</taxon>
        <taxon>Capitella</taxon>
    </lineage>
</organism>
<dbReference type="CDD" id="cd22973">
    <property type="entry name" value="DD_CATIP"/>
    <property type="match status" value="1"/>
</dbReference>
<evidence type="ECO:0000256" key="11">
    <source>
        <dbReference type="ARBA" id="ARBA00037938"/>
    </source>
</evidence>
<evidence type="ECO:0000259" key="14">
    <source>
        <dbReference type="Pfam" id="PF21772"/>
    </source>
</evidence>
<gene>
    <name evidence="15" type="ORF">CAPTEDRAFT_229000</name>
</gene>
<dbReference type="GO" id="GO:0030041">
    <property type="term" value="P:actin filament polymerization"/>
    <property type="evidence" value="ECO:0007669"/>
    <property type="project" value="TreeGrafter"/>
</dbReference>
<reference evidence="17" key="1">
    <citation type="submission" date="2012-12" db="EMBL/GenBank/DDBJ databases">
        <authorList>
            <person name="Hellsten U."/>
            <person name="Grimwood J."/>
            <person name="Chapman J.A."/>
            <person name="Shapiro H."/>
            <person name="Aerts A."/>
            <person name="Otillar R.P."/>
            <person name="Terry A.Y."/>
            <person name="Boore J.L."/>
            <person name="Simakov O."/>
            <person name="Marletaz F."/>
            <person name="Cho S.-J."/>
            <person name="Edsinger-Gonzales E."/>
            <person name="Havlak P."/>
            <person name="Kuo D.-H."/>
            <person name="Larsson T."/>
            <person name="Lv J."/>
            <person name="Arendt D."/>
            <person name="Savage R."/>
            <person name="Osoegawa K."/>
            <person name="de Jong P."/>
            <person name="Lindberg D.R."/>
            <person name="Seaver E.C."/>
            <person name="Weisblat D.A."/>
            <person name="Putnam N.H."/>
            <person name="Grigoriev I.V."/>
            <person name="Rokhsar D.S."/>
        </authorList>
    </citation>
    <scope>NUCLEOTIDE SEQUENCE</scope>
    <source>
        <strain evidence="17">I ESC-2004</strain>
    </source>
</reference>
<keyword evidence="4" id="KW-1003">Cell membrane</keyword>
<dbReference type="AlphaFoldDB" id="R7UNX7"/>
<dbReference type="EMBL" id="KB301364">
    <property type="protein sequence ID" value="ELU05627.1"/>
    <property type="molecule type" value="Genomic_DNA"/>
</dbReference>
<keyword evidence="9" id="KW-0539">Nucleus</keyword>
<dbReference type="PANTHER" id="PTHR15505:SF3">
    <property type="entry name" value="CILIOGENESIS-ASSOCIATED TTC17-INTERACTING PROTEIN"/>
    <property type="match status" value="1"/>
</dbReference>
<dbReference type="InterPro" id="IPR048777">
    <property type="entry name" value="CATIP_N"/>
</dbReference>
<dbReference type="OrthoDB" id="6334211at2759"/>
<keyword evidence="5" id="KW-0963">Cytoplasm</keyword>
<dbReference type="SUPFAM" id="SSF47391">
    <property type="entry name" value="Dimerization-anchoring domain of cAMP-dependent PK regulatory subunit"/>
    <property type="match status" value="1"/>
</dbReference>
<evidence type="ECO:0000256" key="9">
    <source>
        <dbReference type="ARBA" id="ARBA00023242"/>
    </source>
</evidence>
<feature type="region of interest" description="Disordered" evidence="13">
    <location>
        <begin position="1"/>
        <end position="34"/>
    </location>
</feature>
<keyword evidence="6" id="KW-0970">Cilium biogenesis/degradation</keyword>
<evidence type="ECO:0000256" key="4">
    <source>
        <dbReference type="ARBA" id="ARBA00022475"/>
    </source>
</evidence>
<evidence type="ECO:0000256" key="12">
    <source>
        <dbReference type="ARBA" id="ARBA00039249"/>
    </source>
</evidence>
<dbReference type="Proteomes" id="UP000014760">
    <property type="component" value="Unassembled WGS sequence"/>
</dbReference>
<dbReference type="GO" id="GO:0005634">
    <property type="term" value="C:nucleus"/>
    <property type="evidence" value="ECO:0007669"/>
    <property type="project" value="UniProtKB-SubCell"/>
</dbReference>
<dbReference type="GO" id="GO:0005886">
    <property type="term" value="C:plasma membrane"/>
    <property type="evidence" value="ECO:0007669"/>
    <property type="project" value="UniProtKB-SubCell"/>
</dbReference>
<accession>R7UNX7</accession>
<protein>
    <recommendedName>
        <fullName evidence="12">Ciliogenesis-associated TTC17-interacting protein</fullName>
    </recommendedName>
</protein>
<dbReference type="HOGENOM" id="CLU_041155_0_0_1"/>
<evidence type="ECO:0000256" key="13">
    <source>
        <dbReference type="SAM" id="MobiDB-lite"/>
    </source>
</evidence>
<evidence type="ECO:0000256" key="3">
    <source>
        <dbReference type="ARBA" id="ARBA00004245"/>
    </source>
</evidence>
<comment type="subcellular location">
    <subcellularLocation>
        <location evidence="2">Cell membrane</location>
    </subcellularLocation>
    <subcellularLocation>
        <location evidence="3">Cytoplasm</location>
        <location evidence="3">Cytoskeleton</location>
    </subcellularLocation>
    <subcellularLocation>
        <location evidence="1">Nucleus</location>
    </subcellularLocation>
</comment>
<dbReference type="GO" id="GO:0005856">
    <property type="term" value="C:cytoskeleton"/>
    <property type="evidence" value="ECO:0007669"/>
    <property type="project" value="UniProtKB-SubCell"/>
</dbReference>
<feature type="domain" description="Ciliogenesis-associated TTC17-interacting protein N-terminal" evidence="14">
    <location>
        <begin position="129"/>
        <end position="237"/>
    </location>
</feature>
<dbReference type="EMBL" id="AMQN01001298">
    <property type="status" value="NOT_ANNOTATED_CDS"/>
    <property type="molecule type" value="Genomic_DNA"/>
</dbReference>
<comment type="function">
    <text evidence="10">Plays a role in primary ciliogenesis by modulating actin polymerization.</text>
</comment>
<keyword evidence="17" id="KW-1185">Reference proteome</keyword>
<dbReference type="InterPro" id="IPR047501">
    <property type="entry name" value="DD_CATIP"/>
</dbReference>
<evidence type="ECO:0000313" key="15">
    <source>
        <dbReference type="EMBL" id="ELU05627.1"/>
    </source>
</evidence>
<name>R7UNX7_CAPTE</name>
<keyword evidence="8" id="KW-0206">Cytoskeleton</keyword>
<evidence type="ECO:0000256" key="6">
    <source>
        <dbReference type="ARBA" id="ARBA00022794"/>
    </source>
</evidence>
<reference evidence="16" key="3">
    <citation type="submission" date="2015-06" db="UniProtKB">
        <authorList>
            <consortium name="EnsemblMetazoa"/>
        </authorList>
    </citation>
    <scope>IDENTIFICATION</scope>
</reference>
<keyword evidence="7" id="KW-0472">Membrane</keyword>
<dbReference type="EnsemblMetazoa" id="CapteT229000">
    <property type="protein sequence ID" value="CapteP229000"/>
    <property type="gene ID" value="CapteG229000"/>
</dbReference>
<evidence type="ECO:0000256" key="10">
    <source>
        <dbReference type="ARBA" id="ARBA00037538"/>
    </source>
</evidence>
<reference evidence="15 17" key="2">
    <citation type="journal article" date="2013" name="Nature">
        <title>Insights into bilaterian evolution from three spiralian genomes.</title>
        <authorList>
            <person name="Simakov O."/>
            <person name="Marletaz F."/>
            <person name="Cho S.J."/>
            <person name="Edsinger-Gonzales E."/>
            <person name="Havlak P."/>
            <person name="Hellsten U."/>
            <person name="Kuo D.H."/>
            <person name="Larsson T."/>
            <person name="Lv J."/>
            <person name="Arendt D."/>
            <person name="Savage R."/>
            <person name="Osoegawa K."/>
            <person name="de Jong P."/>
            <person name="Grimwood J."/>
            <person name="Chapman J.A."/>
            <person name="Shapiro H."/>
            <person name="Aerts A."/>
            <person name="Otillar R.P."/>
            <person name="Terry A.Y."/>
            <person name="Boore J.L."/>
            <person name="Grigoriev I.V."/>
            <person name="Lindberg D.R."/>
            <person name="Seaver E.C."/>
            <person name="Weisblat D.A."/>
            <person name="Putnam N.H."/>
            <person name="Rokhsar D.S."/>
        </authorList>
    </citation>
    <scope>NUCLEOTIDE SEQUENCE</scope>
    <source>
        <strain evidence="15 17">I ESC-2004</strain>
    </source>
</reference>
<sequence>MRAHIQRPRDRLSTTVSGPDTPSGIPVQKKADDLPKSSEEALEFLESIDVRDFRHLLFEDNLVTISDTGKELGEFKVTISSTQHEGVSCYLIHANSHGAIDSVLCGTSITAYVSAKLETLEQQHHEYVQDVQRTVQTFSVDSMAGFISEGSNLLLQRLLVRKGIPENLQLLSFDSDSNLCSVTYRSLDARIQTILEKDLEVLGVERTINSSADLPTTWQSYYTKEGHLSSRVQIGSPVTMRLTALPPPVEEDEEEDKPTFGKKELNWEEDMQLYSKFLERKDELRGDHAAYMRRHPELKAILADFLQFLLLRKPGDVVAFAAEYFSSFSSTMPSTSPYAESAKSTHFPQNCSNAKIGYLTKATSEMI</sequence>
<comment type="similarity">
    <text evidence="11">Belongs to the CATIP family.</text>
</comment>
<evidence type="ECO:0000256" key="2">
    <source>
        <dbReference type="ARBA" id="ARBA00004236"/>
    </source>
</evidence>
<evidence type="ECO:0000256" key="1">
    <source>
        <dbReference type="ARBA" id="ARBA00004123"/>
    </source>
</evidence>
<dbReference type="GO" id="GO:0044782">
    <property type="term" value="P:cilium organization"/>
    <property type="evidence" value="ECO:0007669"/>
    <property type="project" value="TreeGrafter"/>
</dbReference>
<evidence type="ECO:0000313" key="16">
    <source>
        <dbReference type="EnsemblMetazoa" id="CapteP229000"/>
    </source>
</evidence>
<dbReference type="Pfam" id="PF21772">
    <property type="entry name" value="CATIP_N"/>
    <property type="match status" value="1"/>
</dbReference>
<dbReference type="OMA" id="SPGCCMI"/>
<dbReference type="STRING" id="283909.R7UNX7"/>
<evidence type="ECO:0000256" key="5">
    <source>
        <dbReference type="ARBA" id="ARBA00022490"/>
    </source>
</evidence>
<dbReference type="PANTHER" id="PTHR15505">
    <property type="entry name" value="RIIA DOMAIN-CONTAINING PROTEIN 1"/>
    <property type="match status" value="1"/>
</dbReference>